<feature type="domain" description="THUMP" evidence="3">
    <location>
        <begin position="156"/>
        <end position="278"/>
    </location>
</feature>
<dbReference type="PANTHER" id="PTHR13452:SF10">
    <property type="entry name" value="THUMP DOMAIN-CONTAINING PROTEIN 1"/>
    <property type="match status" value="1"/>
</dbReference>
<accession>A0A3N2Q7F5</accession>
<evidence type="ECO:0000256" key="2">
    <source>
        <dbReference type="SAM" id="MobiDB-lite"/>
    </source>
</evidence>
<dbReference type="GeneID" id="39578761"/>
<evidence type="ECO:0000313" key="4">
    <source>
        <dbReference type="EMBL" id="ROT42709.1"/>
    </source>
</evidence>
<evidence type="ECO:0000259" key="3">
    <source>
        <dbReference type="PROSITE" id="PS51165"/>
    </source>
</evidence>
<gene>
    <name evidence="4" type="ORF">SODALDRAFT_326861</name>
</gene>
<evidence type="ECO:0000256" key="1">
    <source>
        <dbReference type="PROSITE-ProRule" id="PRU00529"/>
    </source>
</evidence>
<dbReference type="PROSITE" id="PS51165">
    <property type="entry name" value="THUMP"/>
    <property type="match status" value="1"/>
</dbReference>
<keyword evidence="5" id="KW-1185">Reference proteome</keyword>
<dbReference type="CDD" id="cd11717">
    <property type="entry name" value="THUMP_THUMPD1_like"/>
    <property type="match status" value="1"/>
</dbReference>
<keyword evidence="1" id="KW-0694">RNA-binding</keyword>
<reference evidence="4 5" key="1">
    <citation type="journal article" date="2018" name="Mol. Ecol.">
        <title>The obligate alkalophilic soda-lake fungus Sodiomyces alkalinus has shifted to a protein diet.</title>
        <authorList>
            <person name="Grum-Grzhimaylo A.A."/>
            <person name="Falkoski D.L."/>
            <person name="van den Heuvel J."/>
            <person name="Valero-Jimenez C.A."/>
            <person name="Min B."/>
            <person name="Choi I.G."/>
            <person name="Lipzen A."/>
            <person name="Daum C.G."/>
            <person name="Aanen D.K."/>
            <person name="Tsang A."/>
            <person name="Henrissat B."/>
            <person name="Bilanenko E.N."/>
            <person name="de Vries R.P."/>
            <person name="van Kan J.A.L."/>
            <person name="Grigoriev I.V."/>
            <person name="Debets A.J.M."/>
        </authorList>
    </citation>
    <scope>NUCLEOTIDE SEQUENCE [LARGE SCALE GENOMIC DNA]</scope>
    <source>
        <strain evidence="4 5">F11</strain>
    </source>
</reference>
<name>A0A3N2Q7F5_SODAK</name>
<proteinExistence type="predicted"/>
<dbReference type="GO" id="GO:0006400">
    <property type="term" value="P:tRNA modification"/>
    <property type="evidence" value="ECO:0007669"/>
    <property type="project" value="InterPro"/>
</dbReference>
<protein>
    <recommendedName>
        <fullName evidence="3">THUMP domain-containing protein</fullName>
    </recommendedName>
</protein>
<feature type="compositionally biased region" description="Basic and acidic residues" evidence="2">
    <location>
        <begin position="1"/>
        <end position="13"/>
    </location>
</feature>
<dbReference type="InterPro" id="IPR040183">
    <property type="entry name" value="THUMPD1-like"/>
</dbReference>
<feature type="region of interest" description="Disordered" evidence="2">
    <location>
        <begin position="1"/>
        <end position="30"/>
    </location>
</feature>
<dbReference type="OrthoDB" id="367221at2759"/>
<dbReference type="PANTHER" id="PTHR13452">
    <property type="entry name" value="THUMP DOMAIN CONTAINING PROTEIN 1-RELATED"/>
    <property type="match status" value="1"/>
</dbReference>
<dbReference type="AlphaFoldDB" id="A0A3N2Q7F5"/>
<evidence type="ECO:0000313" key="5">
    <source>
        <dbReference type="Proteomes" id="UP000272025"/>
    </source>
</evidence>
<organism evidence="4 5">
    <name type="scientific">Sodiomyces alkalinus (strain CBS 110278 / VKM F-3762 / F11)</name>
    <name type="common">Alkaliphilic filamentous fungus</name>
    <dbReference type="NCBI Taxonomy" id="1314773"/>
    <lineage>
        <taxon>Eukaryota</taxon>
        <taxon>Fungi</taxon>
        <taxon>Dikarya</taxon>
        <taxon>Ascomycota</taxon>
        <taxon>Pezizomycotina</taxon>
        <taxon>Sordariomycetes</taxon>
        <taxon>Hypocreomycetidae</taxon>
        <taxon>Glomerellales</taxon>
        <taxon>Plectosphaerellaceae</taxon>
        <taxon>Sodiomyces</taxon>
    </lineage>
</organism>
<sequence>MDDPKRKQTHDSGARPLKRSKGGNLGAWQTPAHKSKLAMLTDRDAVLQVGDQGIWVTFARGMDRKAISELMSLCDQLGEKLYNIAPPREHCQSQDEEDIEASIEKELEGFKAGGPKRSNGLFKAIRADIDCVFFMKTREPVDPVSFCRKICEDAKCCSNLRERKTRYINRLTPVSILDKASENGVERVARKALAPWFDLQEETESDRAISSNPGDEERPAYSYAIRHSIRSNTELKHGELIQRIASLIGSRHRVSLENPDKVILVDVFKNFCGMSVVDGSEWVQLRKFNVNELYKVGSSGASRDTDQKNIGGEVPGPEVQLQEG</sequence>
<dbReference type="Pfam" id="PF02926">
    <property type="entry name" value="THUMP"/>
    <property type="match status" value="1"/>
</dbReference>
<dbReference type="GO" id="GO:0003723">
    <property type="term" value="F:RNA binding"/>
    <property type="evidence" value="ECO:0007669"/>
    <property type="project" value="UniProtKB-UniRule"/>
</dbReference>
<dbReference type="SUPFAM" id="SSF143437">
    <property type="entry name" value="THUMP domain-like"/>
    <property type="match status" value="1"/>
</dbReference>
<dbReference type="EMBL" id="ML119051">
    <property type="protein sequence ID" value="ROT42709.1"/>
    <property type="molecule type" value="Genomic_DNA"/>
</dbReference>
<dbReference type="InterPro" id="IPR004114">
    <property type="entry name" value="THUMP_dom"/>
</dbReference>
<dbReference type="STRING" id="1314773.A0A3N2Q7F5"/>
<dbReference type="Gene3D" id="3.30.2300.10">
    <property type="entry name" value="THUMP superfamily"/>
    <property type="match status" value="1"/>
</dbReference>
<dbReference type="Proteomes" id="UP000272025">
    <property type="component" value="Unassembled WGS sequence"/>
</dbReference>
<feature type="region of interest" description="Disordered" evidence="2">
    <location>
        <begin position="299"/>
        <end position="324"/>
    </location>
</feature>
<dbReference type="RefSeq" id="XP_028470515.1">
    <property type="nucleotide sequence ID" value="XM_028610283.1"/>
</dbReference>